<dbReference type="STRING" id="332999.SAMN04488511_102308"/>
<dbReference type="InterPro" id="IPR011006">
    <property type="entry name" value="CheY-like_superfamily"/>
</dbReference>
<dbReference type="GO" id="GO:0003677">
    <property type="term" value="F:DNA binding"/>
    <property type="evidence" value="ECO:0007669"/>
    <property type="project" value="InterPro"/>
</dbReference>
<dbReference type="Pfam" id="PF00072">
    <property type="entry name" value="Response_reg"/>
    <property type="match status" value="1"/>
</dbReference>
<dbReference type="EMBL" id="FOJM01000002">
    <property type="protein sequence ID" value="SFA41373.1"/>
    <property type="molecule type" value="Genomic_DNA"/>
</dbReference>
<dbReference type="RefSeq" id="WP_090980567.1">
    <property type="nucleotide sequence ID" value="NZ_FOJM01000002.1"/>
</dbReference>
<dbReference type="GO" id="GO:0000156">
    <property type="term" value="F:phosphorelay response regulator activity"/>
    <property type="evidence" value="ECO:0007669"/>
    <property type="project" value="InterPro"/>
</dbReference>
<dbReference type="PANTHER" id="PTHR37299:SF1">
    <property type="entry name" value="STAGE 0 SPORULATION PROTEIN A HOMOLOG"/>
    <property type="match status" value="1"/>
</dbReference>
<evidence type="ECO:0000259" key="2">
    <source>
        <dbReference type="PROSITE" id="PS50110"/>
    </source>
</evidence>
<feature type="domain" description="Response regulatory" evidence="2">
    <location>
        <begin position="7"/>
        <end position="119"/>
    </location>
</feature>
<dbReference type="Proteomes" id="UP000198836">
    <property type="component" value="Unassembled WGS sequence"/>
</dbReference>
<name>A0A1I0SPM2_9SPHI</name>
<sequence length="243" mass="27645">MMPDILNCYIIDDEFHSIENLSMHIMRCPNLCLIGTNINPIEALNEIRRGPKPDVLFLDINMPMLSGLEIAELVDEDIDIIFITAYVSYAVDAFEKAALDFLLKPISFERFEKSVQRLRKNMGSVTHPDTNKSIYINTGVKGKFAQVRLSDIIFIEAVGHYVLIQTYDEIFKTHLGIKDIGKDLSSQVFSRVHKSFIINLNAIKSISGSQIKLEGDFRVPIGDVYRVGLMERLNGRNTQRINH</sequence>
<proteinExistence type="predicted"/>
<evidence type="ECO:0000256" key="1">
    <source>
        <dbReference type="PROSITE-ProRule" id="PRU00169"/>
    </source>
</evidence>
<keyword evidence="5" id="KW-1185">Reference proteome</keyword>
<feature type="modified residue" description="4-aspartylphosphate" evidence="1">
    <location>
        <position position="59"/>
    </location>
</feature>
<keyword evidence="1" id="KW-0597">Phosphoprotein</keyword>
<protein>
    <submittedName>
        <fullName evidence="4">Two component transcriptional regulator, LytTR family</fullName>
    </submittedName>
</protein>
<evidence type="ECO:0000259" key="3">
    <source>
        <dbReference type="PROSITE" id="PS50930"/>
    </source>
</evidence>
<reference evidence="5" key="1">
    <citation type="submission" date="2016-10" db="EMBL/GenBank/DDBJ databases">
        <authorList>
            <person name="Varghese N."/>
            <person name="Submissions S."/>
        </authorList>
    </citation>
    <scope>NUCLEOTIDE SEQUENCE [LARGE SCALE GENOMIC DNA]</scope>
    <source>
        <strain evidence="5">DSM 18130</strain>
    </source>
</reference>
<dbReference type="PROSITE" id="PS50110">
    <property type="entry name" value="RESPONSE_REGULATORY"/>
    <property type="match status" value="1"/>
</dbReference>
<dbReference type="InterPro" id="IPR007492">
    <property type="entry name" value="LytTR_DNA-bd_dom"/>
</dbReference>
<dbReference type="Gene3D" id="2.40.50.1020">
    <property type="entry name" value="LytTr DNA-binding domain"/>
    <property type="match status" value="1"/>
</dbReference>
<evidence type="ECO:0000313" key="5">
    <source>
        <dbReference type="Proteomes" id="UP000198836"/>
    </source>
</evidence>
<dbReference type="OrthoDB" id="9787344at2"/>
<organism evidence="4 5">
    <name type="scientific">Pedobacter suwonensis</name>
    <dbReference type="NCBI Taxonomy" id="332999"/>
    <lineage>
        <taxon>Bacteria</taxon>
        <taxon>Pseudomonadati</taxon>
        <taxon>Bacteroidota</taxon>
        <taxon>Sphingobacteriia</taxon>
        <taxon>Sphingobacteriales</taxon>
        <taxon>Sphingobacteriaceae</taxon>
        <taxon>Pedobacter</taxon>
    </lineage>
</organism>
<accession>A0A1I0SPM2</accession>
<dbReference type="SUPFAM" id="SSF52172">
    <property type="entry name" value="CheY-like"/>
    <property type="match status" value="1"/>
</dbReference>
<gene>
    <name evidence="4" type="ORF">SAMN04488511_102308</name>
</gene>
<feature type="domain" description="HTH LytTR-type" evidence="3">
    <location>
        <begin position="140"/>
        <end position="206"/>
    </location>
</feature>
<dbReference type="PROSITE" id="PS50930">
    <property type="entry name" value="HTH_LYTTR"/>
    <property type="match status" value="1"/>
</dbReference>
<dbReference type="SMART" id="SM00850">
    <property type="entry name" value="LytTR"/>
    <property type="match status" value="1"/>
</dbReference>
<evidence type="ECO:0000313" key="4">
    <source>
        <dbReference type="EMBL" id="SFA41373.1"/>
    </source>
</evidence>
<dbReference type="AlphaFoldDB" id="A0A1I0SPM2"/>
<dbReference type="SMART" id="SM00448">
    <property type="entry name" value="REC"/>
    <property type="match status" value="1"/>
</dbReference>
<dbReference type="Gene3D" id="3.40.50.2300">
    <property type="match status" value="1"/>
</dbReference>
<dbReference type="Pfam" id="PF04397">
    <property type="entry name" value="LytTR"/>
    <property type="match status" value="1"/>
</dbReference>
<dbReference type="PANTHER" id="PTHR37299">
    <property type="entry name" value="TRANSCRIPTIONAL REGULATOR-RELATED"/>
    <property type="match status" value="1"/>
</dbReference>
<dbReference type="InterPro" id="IPR046947">
    <property type="entry name" value="LytR-like"/>
</dbReference>
<dbReference type="InterPro" id="IPR001789">
    <property type="entry name" value="Sig_transdc_resp-reg_receiver"/>
</dbReference>